<dbReference type="Pfam" id="PF00589">
    <property type="entry name" value="Phage_integrase"/>
    <property type="match status" value="1"/>
</dbReference>
<sequence>MSSNTPRNYDPQPSRADMLDWQDGVLPLINEGTDPARNKALFAVQFEGGFRPHCELYEMRVGDVKDTDYGVEIEVDGKTGERSVTMILALPYLNRWLGDHHPCSGDKDAYLWVKSNGERMSYVTFQRYFKRAAKRIGLDKPVTPKNFRKSNATWLAKLGKNESFIEDRQGRKRGSDAISHYVAMYGEDRAREYAAMHGQDVETENPQDYTPMTCPRCRQQTPRDKDICMWCNQALDHDTYEDLAETESTVTDMALHLFQQDEEFLEDVLTRKAVTKMLLEDDDFFEQAVDIADDLDVDVPAAIE</sequence>
<protein>
    <submittedName>
        <fullName evidence="5">Integrase family protein</fullName>
    </submittedName>
</protein>
<dbReference type="SUPFAM" id="SSF56349">
    <property type="entry name" value="DNA breaking-rejoining enzymes"/>
    <property type="match status" value="1"/>
</dbReference>
<proteinExistence type="predicted"/>
<evidence type="ECO:0000313" key="6">
    <source>
        <dbReference type="Proteomes" id="UP000003751"/>
    </source>
</evidence>
<dbReference type="InterPro" id="IPR050090">
    <property type="entry name" value="Tyrosine_recombinase_XerCD"/>
</dbReference>
<evidence type="ECO:0000256" key="2">
    <source>
        <dbReference type="ARBA" id="ARBA00023125"/>
    </source>
</evidence>
<organism evidence="5 6">
    <name type="scientific">Haladaptatus paucihalophilus DX253</name>
    <dbReference type="NCBI Taxonomy" id="797209"/>
    <lineage>
        <taxon>Archaea</taxon>
        <taxon>Methanobacteriati</taxon>
        <taxon>Methanobacteriota</taxon>
        <taxon>Stenosarchaea group</taxon>
        <taxon>Halobacteria</taxon>
        <taxon>Halobacteriales</taxon>
        <taxon>Haladaptataceae</taxon>
        <taxon>Haladaptatus</taxon>
    </lineage>
</organism>
<dbReference type="PROSITE" id="PS51898">
    <property type="entry name" value="TYR_RECOMBINASE"/>
    <property type="match status" value="1"/>
</dbReference>
<dbReference type="InterPro" id="IPR011010">
    <property type="entry name" value="DNA_brk_join_enz"/>
</dbReference>
<dbReference type="eggNOG" id="arCOG01243">
    <property type="taxonomic scope" value="Archaea"/>
</dbReference>
<reference evidence="5 6" key="1">
    <citation type="journal article" date="2014" name="ISME J.">
        <title>Trehalose/2-sulfotrehalose biosynthesis and glycine-betaine uptake are widely spread mechanisms for osmoadaptation in the Halobacteriales.</title>
        <authorList>
            <person name="Youssef N.H."/>
            <person name="Savage-Ashlock K.N."/>
            <person name="McCully A.L."/>
            <person name="Luedtke B."/>
            <person name="Shaw E.I."/>
            <person name="Hoff W.D."/>
            <person name="Elshahed M.S."/>
        </authorList>
    </citation>
    <scope>NUCLEOTIDE SEQUENCE [LARGE SCALE GENOMIC DNA]</scope>
    <source>
        <strain evidence="5 6">DX253</strain>
    </source>
</reference>
<evidence type="ECO:0000313" key="5">
    <source>
        <dbReference type="EMBL" id="EFW93963.1"/>
    </source>
</evidence>
<dbReference type="GO" id="GO:0006310">
    <property type="term" value="P:DNA recombination"/>
    <property type="evidence" value="ECO:0007669"/>
    <property type="project" value="UniProtKB-KW"/>
</dbReference>
<dbReference type="EMBL" id="AEMG01000002">
    <property type="protein sequence ID" value="EFW93963.1"/>
    <property type="molecule type" value="Genomic_DNA"/>
</dbReference>
<accession>E7QNG8</accession>
<dbReference type="Proteomes" id="UP000003751">
    <property type="component" value="Unassembled WGS sequence"/>
</dbReference>
<dbReference type="STRING" id="797209.GCA_000376445_01730"/>
<evidence type="ECO:0000256" key="3">
    <source>
        <dbReference type="ARBA" id="ARBA00023172"/>
    </source>
</evidence>
<keyword evidence="2" id="KW-0238">DNA-binding</keyword>
<dbReference type="AlphaFoldDB" id="E7QNG8"/>
<dbReference type="OrthoDB" id="144892at2157"/>
<dbReference type="InterPro" id="IPR002104">
    <property type="entry name" value="Integrase_catalytic"/>
</dbReference>
<dbReference type="PATRIC" id="fig|797209.4.peg.474"/>
<dbReference type="CDD" id="cd00397">
    <property type="entry name" value="DNA_BRE_C"/>
    <property type="match status" value="1"/>
</dbReference>
<name>E7QNG8_HALPU</name>
<feature type="domain" description="Tyr recombinase" evidence="4">
    <location>
        <begin position="11"/>
        <end position="194"/>
    </location>
</feature>
<keyword evidence="1" id="KW-0229">DNA integration</keyword>
<keyword evidence="3" id="KW-0233">DNA recombination</keyword>
<comment type="caution">
    <text evidence="5">The sequence shown here is derived from an EMBL/GenBank/DDBJ whole genome shotgun (WGS) entry which is preliminary data.</text>
</comment>
<dbReference type="GO" id="GO:0015074">
    <property type="term" value="P:DNA integration"/>
    <property type="evidence" value="ECO:0007669"/>
    <property type="project" value="UniProtKB-KW"/>
</dbReference>
<gene>
    <name evidence="5" type="ORF">ZOD2009_02430</name>
</gene>
<dbReference type="GO" id="GO:0003677">
    <property type="term" value="F:DNA binding"/>
    <property type="evidence" value="ECO:0007669"/>
    <property type="project" value="UniProtKB-KW"/>
</dbReference>
<dbReference type="PANTHER" id="PTHR30349">
    <property type="entry name" value="PHAGE INTEGRASE-RELATED"/>
    <property type="match status" value="1"/>
</dbReference>
<dbReference type="InterPro" id="IPR013762">
    <property type="entry name" value="Integrase-like_cat_sf"/>
</dbReference>
<evidence type="ECO:0000259" key="4">
    <source>
        <dbReference type="PROSITE" id="PS51898"/>
    </source>
</evidence>
<dbReference type="PANTHER" id="PTHR30349:SF41">
    <property type="entry name" value="INTEGRASE_RECOMBINASE PROTEIN MJ0367-RELATED"/>
    <property type="match status" value="1"/>
</dbReference>
<dbReference type="Gene3D" id="1.10.443.10">
    <property type="entry name" value="Intergrase catalytic core"/>
    <property type="match status" value="1"/>
</dbReference>
<evidence type="ECO:0000256" key="1">
    <source>
        <dbReference type="ARBA" id="ARBA00022908"/>
    </source>
</evidence>